<dbReference type="VEuPathDB" id="VectorBase:SSCA009940"/>
<protein>
    <submittedName>
        <fullName evidence="2">Uncharacterized protein</fullName>
    </submittedName>
</protein>
<accession>A0A131ZYM1</accession>
<evidence type="ECO:0000313" key="2">
    <source>
        <dbReference type="EMBL" id="KPM03896.1"/>
    </source>
</evidence>
<organism evidence="2 3">
    <name type="scientific">Sarcoptes scabiei</name>
    <name type="common">Itch mite</name>
    <name type="synonym">Acarus scabiei</name>
    <dbReference type="NCBI Taxonomy" id="52283"/>
    <lineage>
        <taxon>Eukaryota</taxon>
        <taxon>Metazoa</taxon>
        <taxon>Ecdysozoa</taxon>
        <taxon>Arthropoda</taxon>
        <taxon>Chelicerata</taxon>
        <taxon>Arachnida</taxon>
        <taxon>Acari</taxon>
        <taxon>Acariformes</taxon>
        <taxon>Sarcoptiformes</taxon>
        <taxon>Astigmata</taxon>
        <taxon>Psoroptidia</taxon>
        <taxon>Sarcoptoidea</taxon>
        <taxon>Sarcoptidae</taxon>
        <taxon>Sarcoptinae</taxon>
        <taxon>Sarcoptes</taxon>
    </lineage>
</organism>
<comment type="caution">
    <text evidence="2">The sequence shown here is derived from an EMBL/GenBank/DDBJ whole genome shotgun (WGS) entry which is preliminary data.</text>
</comment>
<evidence type="ECO:0000313" key="3">
    <source>
        <dbReference type="Proteomes" id="UP000616769"/>
    </source>
</evidence>
<feature type="compositionally biased region" description="Low complexity" evidence="1">
    <location>
        <begin position="34"/>
        <end position="68"/>
    </location>
</feature>
<dbReference type="OrthoDB" id="441329at2759"/>
<sequence>MALETRASPNIYCSETFDSQSINTVGNSDPNRDLPLSASSPNNSSSSPSNNTSNNHFSNSLSSNNNGNGDRFQPKRQSSPNHQSQPQPPQPSGPSEMFMDDSGSLLASVESALRHFAYKY</sequence>
<name>A0A131ZYM1_SARSC</name>
<feature type="region of interest" description="Disordered" evidence="1">
    <location>
        <begin position="1"/>
        <end position="103"/>
    </location>
</feature>
<dbReference type="EMBL" id="JXLN01006589">
    <property type="protein sequence ID" value="KPM03896.1"/>
    <property type="molecule type" value="Genomic_DNA"/>
</dbReference>
<reference evidence="2 3" key="1">
    <citation type="journal article" date="2015" name="Parasit. Vectors">
        <title>Draft genome of the scabies mite.</title>
        <authorList>
            <person name="Rider S.D.Jr."/>
            <person name="Morgan M.S."/>
            <person name="Arlian L.G."/>
        </authorList>
    </citation>
    <scope>NUCLEOTIDE SEQUENCE [LARGE SCALE GENOMIC DNA]</scope>
    <source>
        <strain evidence="2">Arlian Lab</strain>
    </source>
</reference>
<feature type="compositionally biased region" description="Polar residues" evidence="1">
    <location>
        <begin position="7"/>
        <end position="29"/>
    </location>
</feature>
<dbReference type="AlphaFoldDB" id="A0A131ZYM1"/>
<dbReference type="Proteomes" id="UP000616769">
    <property type="component" value="Unassembled WGS sequence"/>
</dbReference>
<evidence type="ECO:0000256" key="1">
    <source>
        <dbReference type="SAM" id="MobiDB-lite"/>
    </source>
</evidence>
<proteinExistence type="predicted"/>
<gene>
    <name evidence="2" type="ORF">QR98_0023350</name>
</gene>